<name>A0A9E4KAF3_9GAMM</name>
<reference evidence="1" key="1">
    <citation type="journal article" date="2021" name="Proc. Natl. Acad. Sci. U.S.A.">
        <title>Global biogeography of chemosynthetic symbionts reveals both localized and globally distributed symbiont groups. .</title>
        <authorList>
            <person name="Osvatic J.T."/>
            <person name="Wilkins L.G.E."/>
            <person name="Leibrecht L."/>
            <person name="Leray M."/>
            <person name="Zauner S."/>
            <person name="Polzin J."/>
            <person name="Camacho Y."/>
            <person name="Gros O."/>
            <person name="van Gils J.A."/>
            <person name="Eisen J.A."/>
            <person name="Petersen J.M."/>
            <person name="Yuen B."/>
        </authorList>
    </citation>
    <scope>NUCLEOTIDE SEQUENCE</scope>
    <source>
        <strain evidence="1">MAGclacostrist064TRANS</strain>
    </source>
</reference>
<evidence type="ECO:0000313" key="1">
    <source>
        <dbReference type="EMBL" id="MCG7945826.1"/>
    </source>
</evidence>
<comment type="caution">
    <text evidence="1">The sequence shown here is derived from an EMBL/GenBank/DDBJ whole genome shotgun (WGS) entry which is preliminary data.</text>
</comment>
<organism evidence="1 2">
    <name type="scientific">Candidatus Thiodiazotropha taylori</name>
    <dbReference type="NCBI Taxonomy" id="2792791"/>
    <lineage>
        <taxon>Bacteria</taxon>
        <taxon>Pseudomonadati</taxon>
        <taxon>Pseudomonadota</taxon>
        <taxon>Gammaproteobacteria</taxon>
        <taxon>Chromatiales</taxon>
        <taxon>Sedimenticolaceae</taxon>
        <taxon>Candidatus Thiodiazotropha</taxon>
    </lineage>
</organism>
<sequence>MKIITFVLFLLFPATLVAEREYYCAFKHLKEGFCKKGDLIFAGEGKGIALYCDFDEPMVPPTSDSYVFCRYLGYKRETRGASKE</sequence>
<accession>A0A9E4KAF3</accession>
<dbReference type="Proteomes" id="UP000886667">
    <property type="component" value="Unassembled WGS sequence"/>
</dbReference>
<protein>
    <submittedName>
        <fullName evidence="1">Uncharacterized protein</fullName>
    </submittedName>
</protein>
<dbReference type="AlphaFoldDB" id="A0A9E4KAF3"/>
<gene>
    <name evidence="1" type="ORF">JAZ07_05695</name>
</gene>
<evidence type="ECO:0000313" key="2">
    <source>
        <dbReference type="Proteomes" id="UP000886667"/>
    </source>
</evidence>
<proteinExistence type="predicted"/>
<dbReference type="EMBL" id="JAEPCM010000186">
    <property type="protein sequence ID" value="MCG7945826.1"/>
    <property type="molecule type" value="Genomic_DNA"/>
</dbReference>